<feature type="domain" description="Arrestin C-terminal-like" evidence="2">
    <location>
        <begin position="172"/>
        <end position="329"/>
    </location>
</feature>
<dbReference type="SUPFAM" id="SSF81296">
    <property type="entry name" value="E set domains"/>
    <property type="match status" value="1"/>
</dbReference>
<dbReference type="Proteomes" id="UP001152747">
    <property type="component" value="Unassembled WGS sequence"/>
</dbReference>
<sequence length="373" mass="41814">MKKFVLLFLFFVKSNAFGIRDFEITLDKDQGIYNPGDVVSGNFKQVSGKSSELKIKEITMDFIGVIRTAKFDRKGVILSSTQIDLFKESKTISPGSSKFSFKLPKSLPMSIDYYKNVIKYSLIAHVKLEDGRIHRVPERILTVLGGIDLSKDSKKYEKIGKCENTTALGSVWSTPFKISAEIDKVGYVSGEEIDIKLKIDSESKWTLSRIEFNLVVTHTTLTKKGLNNTMKSTDPIPKTSDKKNIEVFTRTYDAESSAFLNTAELHYSKIPSSFKINESNWACPPTVLPGTQLISVEYVVRVTAVMFGPTTSRTDVRCEIPVTIGVVPTKNSKLFGKKPKKYLPQQQGSTGSFFSSTEAFEFNVLYPHWINSS</sequence>
<dbReference type="InterPro" id="IPR014752">
    <property type="entry name" value="Arrestin-like_C"/>
</dbReference>
<keyword evidence="4" id="KW-1185">Reference proteome</keyword>
<evidence type="ECO:0000313" key="4">
    <source>
        <dbReference type="Proteomes" id="UP001152747"/>
    </source>
</evidence>
<dbReference type="Pfam" id="PF02752">
    <property type="entry name" value="Arrestin_C"/>
    <property type="match status" value="1"/>
</dbReference>
<dbReference type="InterPro" id="IPR014756">
    <property type="entry name" value="Ig_E-set"/>
</dbReference>
<dbReference type="PANTHER" id="PTHR11188:SF17">
    <property type="entry name" value="FI21816P1"/>
    <property type="match status" value="1"/>
</dbReference>
<dbReference type="Gene3D" id="2.60.40.640">
    <property type="match status" value="2"/>
</dbReference>
<keyword evidence="1" id="KW-0732">Signal</keyword>
<dbReference type="InterPro" id="IPR011022">
    <property type="entry name" value="Arrestin_C-like"/>
</dbReference>
<dbReference type="SMART" id="SM01017">
    <property type="entry name" value="Arrestin_C"/>
    <property type="match status" value="1"/>
</dbReference>
<reference evidence="3" key="1">
    <citation type="submission" date="2022-11" db="EMBL/GenBank/DDBJ databases">
        <authorList>
            <person name="Kikuchi T."/>
        </authorList>
    </citation>
    <scope>NUCLEOTIDE SEQUENCE</scope>
    <source>
        <strain evidence="3">PS1010</strain>
    </source>
</reference>
<dbReference type="GO" id="GO:0005737">
    <property type="term" value="C:cytoplasm"/>
    <property type="evidence" value="ECO:0007669"/>
    <property type="project" value="TreeGrafter"/>
</dbReference>
<dbReference type="PANTHER" id="PTHR11188">
    <property type="entry name" value="ARRESTIN DOMAIN CONTAINING PROTEIN"/>
    <property type="match status" value="1"/>
</dbReference>
<evidence type="ECO:0000256" key="1">
    <source>
        <dbReference type="SAM" id="SignalP"/>
    </source>
</evidence>
<feature type="chain" id="PRO_5040349336" description="Arrestin C-terminal-like domain-containing protein" evidence="1">
    <location>
        <begin position="17"/>
        <end position="373"/>
    </location>
</feature>
<dbReference type="OrthoDB" id="2333384at2759"/>
<dbReference type="GO" id="GO:0015031">
    <property type="term" value="P:protein transport"/>
    <property type="evidence" value="ECO:0007669"/>
    <property type="project" value="TreeGrafter"/>
</dbReference>
<comment type="caution">
    <text evidence="3">The sequence shown here is derived from an EMBL/GenBank/DDBJ whole genome shotgun (WGS) entry which is preliminary data.</text>
</comment>
<name>A0A9P1IFD6_9PELO</name>
<dbReference type="EMBL" id="CANHGI010000002">
    <property type="protein sequence ID" value="CAI5443121.1"/>
    <property type="molecule type" value="Genomic_DNA"/>
</dbReference>
<evidence type="ECO:0000313" key="3">
    <source>
        <dbReference type="EMBL" id="CAI5443121.1"/>
    </source>
</evidence>
<organism evidence="3 4">
    <name type="scientific">Caenorhabditis angaria</name>
    <dbReference type="NCBI Taxonomy" id="860376"/>
    <lineage>
        <taxon>Eukaryota</taxon>
        <taxon>Metazoa</taxon>
        <taxon>Ecdysozoa</taxon>
        <taxon>Nematoda</taxon>
        <taxon>Chromadorea</taxon>
        <taxon>Rhabditida</taxon>
        <taxon>Rhabditina</taxon>
        <taxon>Rhabditomorpha</taxon>
        <taxon>Rhabditoidea</taxon>
        <taxon>Rhabditidae</taxon>
        <taxon>Peloderinae</taxon>
        <taxon>Caenorhabditis</taxon>
    </lineage>
</organism>
<accession>A0A9P1IFD6</accession>
<dbReference type="AlphaFoldDB" id="A0A9P1IFD6"/>
<protein>
    <recommendedName>
        <fullName evidence="2">Arrestin C-terminal-like domain-containing protein</fullName>
    </recommendedName>
</protein>
<gene>
    <name evidence="3" type="ORF">CAMP_LOCUS5758</name>
</gene>
<dbReference type="InterPro" id="IPR050357">
    <property type="entry name" value="Arrestin_domain-protein"/>
</dbReference>
<proteinExistence type="predicted"/>
<evidence type="ECO:0000259" key="2">
    <source>
        <dbReference type="SMART" id="SM01017"/>
    </source>
</evidence>
<feature type="signal peptide" evidence="1">
    <location>
        <begin position="1"/>
        <end position="16"/>
    </location>
</feature>